<name>A0A8J3RRE7_9ACTN</name>
<proteinExistence type="predicted"/>
<feature type="region of interest" description="Disordered" evidence="1">
    <location>
        <begin position="32"/>
        <end position="57"/>
    </location>
</feature>
<reference evidence="2 3" key="1">
    <citation type="submission" date="2021-01" db="EMBL/GenBank/DDBJ databases">
        <title>Whole genome shotgun sequence of Planobispora longispora NBRC 13918.</title>
        <authorList>
            <person name="Komaki H."/>
            <person name="Tamura T."/>
        </authorList>
    </citation>
    <scope>NUCLEOTIDE SEQUENCE [LARGE SCALE GENOMIC DNA]</scope>
    <source>
        <strain evidence="2 3">NBRC 13918</strain>
    </source>
</reference>
<gene>
    <name evidence="2" type="ORF">Plo01_62430</name>
</gene>
<dbReference type="EMBL" id="BOOH01000052">
    <property type="protein sequence ID" value="GIH79814.1"/>
    <property type="molecule type" value="Genomic_DNA"/>
</dbReference>
<evidence type="ECO:0000256" key="1">
    <source>
        <dbReference type="SAM" id="MobiDB-lite"/>
    </source>
</evidence>
<comment type="caution">
    <text evidence="2">The sequence shown here is derived from an EMBL/GenBank/DDBJ whole genome shotgun (WGS) entry which is preliminary data.</text>
</comment>
<protein>
    <submittedName>
        <fullName evidence="2">Uncharacterized protein</fullName>
    </submittedName>
</protein>
<organism evidence="2 3">
    <name type="scientific">Planobispora longispora</name>
    <dbReference type="NCBI Taxonomy" id="28887"/>
    <lineage>
        <taxon>Bacteria</taxon>
        <taxon>Bacillati</taxon>
        <taxon>Actinomycetota</taxon>
        <taxon>Actinomycetes</taxon>
        <taxon>Streptosporangiales</taxon>
        <taxon>Streptosporangiaceae</taxon>
        <taxon>Planobispora</taxon>
    </lineage>
</organism>
<dbReference type="AlphaFoldDB" id="A0A8J3RRE7"/>
<evidence type="ECO:0000313" key="3">
    <source>
        <dbReference type="Proteomes" id="UP000616724"/>
    </source>
</evidence>
<accession>A0A8J3RRE7</accession>
<evidence type="ECO:0000313" key="2">
    <source>
        <dbReference type="EMBL" id="GIH79814.1"/>
    </source>
</evidence>
<sequence>MKHEDKHGRLYGEPSALARFSRRLMGLYLTLPDRDPDDLPARTSGHRDTTAARCEGR</sequence>
<dbReference type="Proteomes" id="UP000616724">
    <property type="component" value="Unassembled WGS sequence"/>
</dbReference>
<keyword evidence="3" id="KW-1185">Reference proteome</keyword>